<reference evidence="1 2" key="1">
    <citation type="submission" date="2016-10" db="EMBL/GenBank/DDBJ databases">
        <authorList>
            <person name="de Groot N.N."/>
        </authorList>
    </citation>
    <scope>NUCLEOTIDE SEQUENCE [LARGE SCALE GENOMIC DNA]</scope>
    <source>
        <strain evidence="1 2">CGMCC 4.2022</strain>
    </source>
</reference>
<organism evidence="1 2">
    <name type="scientific">Actinacidiphila guanduensis</name>
    <dbReference type="NCBI Taxonomy" id="310781"/>
    <lineage>
        <taxon>Bacteria</taxon>
        <taxon>Bacillati</taxon>
        <taxon>Actinomycetota</taxon>
        <taxon>Actinomycetes</taxon>
        <taxon>Kitasatosporales</taxon>
        <taxon>Streptomycetaceae</taxon>
        <taxon>Actinacidiphila</taxon>
    </lineage>
</organism>
<proteinExistence type="predicted"/>
<dbReference type="SUPFAM" id="SSF140453">
    <property type="entry name" value="EsxAB dimer-like"/>
    <property type="match status" value="1"/>
</dbReference>
<dbReference type="EMBL" id="FNIE01000012">
    <property type="protein sequence ID" value="SDO76104.1"/>
    <property type="molecule type" value="Genomic_DNA"/>
</dbReference>
<keyword evidence="2" id="KW-1185">Reference proteome</keyword>
<dbReference type="Proteomes" id="UP000199341">
    <property type="component" value="Unassembled WGS sequence"/>
</dbReference>
<dbReference type="RefSeq" id="WP_245771651.1">
    <property type="nucleotide sequence ID" value="NZ_FNIE01000012.1"/>
</dbReference>
<protein>
    <submittedName>
        <fullName evidence="1">WXG100 family type VII secretion target</fullName>
    </submittedName>
</protein>
<dbReference type="InterPro" id="IPR010310">
    <property type="entry name" value="T7SS_ESAT-6-like"/>
</dbReference>
<evidence type="ECO:0000313" key="2">
    <source>
        <dbReference type="Proteomes" id="UP000199341"/>
    </source>
</evidence>
<dbReference type="InterPro" id="IPR036689">
    <property type="entry name" value="ESAT-6-like_sf"/>
</dbReference>
<evidence type="ECO:0000313" key="1">
    <source>
        <dbReference type="EMBL" id="SDO76104.1"/>
    </source>
</evidence>
<sequence>MATNGQTNVDIQGMLAALPNFETALGDISTAYNGMSEQAQILEGNWTGDAAQSFIPALNQWLENCNVVKQQLQVVYEKLEANTGHYEQVHSETVDAATAVRQAMAAGLPGM</sequence>
<dbReference type="STRING" id="310781.SAMN05216259_11287"/>
<accession>A0A1H0M6S7</accession>
<dbReference type="Gene3D" id="1.10.287.1060">
    <property type="entry name" value="ESAT-6-like"/>
    <property type="match status" value="1"/>
</dbReference>
<dbReference type="Pfam" id="PF06013">
    <property type="entry name" value="WXG100"/>
    <property type="match status" value="1"/>
</dbReference>
<gene>
    <name evidence="1" type="ORF">SAMN05216259_11287</name>
</gene>
<dbReference type="NCBIfam" id="TIGR03930">
    <property type="entry name" value="WXG100_ESAT6"/>
    <property type="match status" value="1"/>
</dbReference>
<name>A0A1H0M6S7_9ACTN</name>
<dbReference type="AlphaFoldDB" id="A0A1H0M6S7"/>